<reference evidence="4" key="1">
    <citation type="submission" date="2017-10" db="EMBL/GenBank/DDBJ databases">
        <title>Rapid genome shrinkage in a self-fertile nematode reveals novel sperm competition proteins.</title>
        <authorList>
            <person name="Yin D."/>
            <person name="Schwarz E.M."/>
            <person name="Thomas C.G."/>
            <person name="Felde R.L."/>
            <person name="Korf I.F."/>
            <person name="Cutter A.D."/>
            <person name="Schartner C.M."/>
            <person name="Ralston E.J."/>
            <person name="Meyer B.J."/>
            <person name="Haag E.S."/>
        </authorList>
    </citation>
    <scope>NUCLEOTIDE SEQUENCE [LARGE SCALE GENOMIC DNA]</scope>
    <source>
        <strain evidence="4">JU1422</strain>
    </source>
</reference>
<comment type="caution">
    <text evidence="3">The sequence shown here is derived from an EMBL/GenBank/DDBJ whole genome shotgun (WGS) entry which is preliminary data.</text>
</comment>
<dbReference type="Gene3D" id="2.60.210.10">
    <property type="entry name" value="Apoptosis, Tumor Necrosis Factor Receptor Associated Protein 2, Chain A"/>
    <property type="match status" value="1"/>
</dbReference>
<dbReference type="SMART" id="SM00225">
    <property type="entry name" value="BTB"/>
    <property type="match status" value="1"/>
</dbReference>
<accession>A0A2G5T2V2</accession>
<dbReference type="EMBL" id="PDUG01000006">
    <property type="protein sequence ID" value="PIC21543.1"/>
    <property type="molecule type" value="Genomic_DNA"/>
</dbReference>
<feature type="coiled-coil region" evidence="1">
    <location>
        <begin position="35"/>
        <end position="79"/>
    </location>
</feature>
<keyword evidence="4" id="KW-1185">Reference proteome</keyword>
<dbReference type="SMART" id="SM00061">
    <property type="entry name" value="MATH"/>
    <property type="match status" value="1"/>
</dbReference>
<dbReference type="InterPro" id="IPR052664">
    <property type="entry name" value="BTB-MATH_domain_protein"/>
</dbReference>
<evidence type="ECO:0000313" key="3">
    <source>
        <dbReference type="EMBL" id="PIC21543.1"/>
    </source>
</evidence>
<dbReference type="InterPro" id="IPR002083">
    <property type="entry name" value="MATH/TRAF_dom"/>
</dbReference>
<name>A0A2G5T2V2_9PELO</name>
<feature type="domain" description="BTB" evidence="2">
    <location>
        <begin position="226"/>
        <end position="285"/>
    </location>
</feature>
<evidence type="ECO:0000259" key="2">
    <source>
        <dbReference type="PROSITE" id="PS50097"/>
    </source>
</evidence>
<dbReference type="InterPro" id="IPR008974">
    <property type="entry name" value="TRAF-like"/>
</dbReference>
<evidence type="ECO:0000256" key="1">
    <source>
        <dbReference type="SAM" id="Coils"/>
    </source>
</evidence>
<dbReference type="CDD" id="cd00121">
    <property type="entry name" value="MATH"/>
    <property type="match status" value="1"/>
</dbReference>
<dbReference type="Proteomes" id="UP000230233">
    <property type="component" value="Chromosome X"/>
</dbReference>
<keyword evidence="1" id="KW-0175">Coiled coil</keyword>
<dbReference type="InterPro" id="IPR011333">
    <property type="entry name" value="SKP1/BTB/POZ_sf"/>
</dbReference>
<dbReference type="Pfam" id="PF00651">
    <property type="entry name" value="BTB"/>
    <property type="match status" value="1"/>
</dbReference>
<dbReference type="SUPFAM" id="SSF54695">
    <property type="entry name" value="POZ domain"/>
    <property type="match status" value="1"/>
</dbReference>
<dbReference type="AlphaFoldDB" id="A0A2G5T2V2"/>
<evidence type="ECO:0000313" key="4">
    <source>
        <dbReference type="Proteomes" id="UP000230233"/>
    </source>
</evidence>
<sequence length="383" mass="44181">MANNERGEAAPDKRHKTETLGTLRIMVTAGNDEINETHKRKFEEITDKLQVIEESVAKILKTNEEEKKLRETSRRLNNQKEPNSEKRFVLKHVFKNVAALEIGVPCFSKVVEKFNLKWNMLIERNEKHLGFVLFCEPIAPTGKEFAVEIEVKFRMVNDKCNLTKTTKHCFERKGRLGFYDFMDWENVKYYLMDNNLAVEVEVEILKVTECGKEKARLFDESQKEFCDLILVAQNTKFYVLKMYLALQSSLLNYLLCEENDFPEKAEIRLTGIEADDFHNFLQLIHGESSIDDDTVTGLLDLADMLKAPTAIRRCEEFLLKDSQKSIVQKLELALRCHLENLKSKCLSEISEKSDIEAIMAANIPEMDLSTSQALLQKSIAIIE</sequence>
<dbReference type="CDD" id="cd18186">
    <property type="entry name" value="BTB_POZ_ZBTB_KLHL-like"/>
    <property type="match status" value="1"/>
</dbReference>
<dbReference type="InterPro" id="IPR000210">
    <property type="entry name" value="BTB/POZ_dom"/>
</dbReference>
<dbReference type="PROSITE" id="PS50097">
    <property type="entry name" value="BTB"/>
    <property type="match status" value="1"/>
</dbReference>
<dbReference type="PANTHER" id="PTHR22743">
    <property type="entry name" value="MEPRIN/TRAF-LIKE MATH FAMILY-C.ELEGANS"/>
    <property type="match status" value="1"/>
</dbReference>
<dbReference type="PANTHER" id="PTHR22743:SF165">
    <property type="entry name" value="BTB AND MATH DOMAIN CONTAINING-RELATED"/>
    <property type="match status" value="1"/>
</dbReference>
<proteinExistence type="predicted"/>
<dbReference type="Pfam" id="PF00917">
    <property type="entry name" value="MATH"/>
    <property type="match status" value="1"/>
</dbReference>
<gene>
    <name evidence="3" type="primary">Cnig_chr_X.g26337</name>
    <name evidence="3" type="ORF">B9Z55_026337</name>
</gene>
<dbReference type="SUPFAM" id="SSF49599">
    <property type="entry name" value="TRAF domain-like"/>
    <property type="match status" value="1"/>
</dbReference>
<protein>
    <recommendedName>
        <fullName evidence="2">BTB domain-containing protein</fullName>
    </recommendedName>
</protein>
<organism evidence="3 4">
    <name type="scientific">Caenorhabditis nigoni</name>
    <dbReference type="NCBI Taxonomy" id="1611254"/>
    <lineage>
        <taxon>Eukaryota</taxon>
        <taxon>Metazoa</taxon>
        <taxon>Ecdysozoa</taxon>
        <taxon>Nematoda</taxon>
        <taxon>Chromadorea</taxon>
        <taxon>Rhabditida</taxon>
        <taxon>Rhabditina</taxon>
        <taxon>Rhabditomorpha</taxon>
        <taxon>Rhabditoidea</taxon>
        <taxon>Rhabditidae</taxon>
        <taxon>Peloderinae</taxon>
        <taxon>Caenorhabditis</taxon>
    </lineage>
</organism>
<dbReference type="Gene3D" id="3.30.710.10">
    <property type="entry name" value="Potassium Channel Kv1.1, Chain A"/>
    <property type="match status" value="1"/>
</dbReference>